<dbReference type="GeneID" id="5027412"/>
<evidence type="ECO:0000313" key="1">
    <source>
        <dbReference type="EMBL" id="CAK74230.1"/>
    </source>
</evidence>
<dbReference type="Proteomes" id="UP000000600">
    <property type="component" value="Unassembled WGS sequence"/>
</dbReference>
<sequence>MFKIFRLLETLGRFFKKPPAGTGRRIAMSPFFKNILTEDEEENFKRQEIFYDPHAFYLRQQKIQSYQDELMQKNHSRHNESGLSELGIFDLINVVITAKMPQRNQLSNTGDYIIHNQDSFLHSIQLGRKGADNHFFSLDDVESIYSSFEQDINFDIEDSLVYQH</sequence>
<dbReference type="OrthoDB" id="288218at2759"/>
<keyword evidence="2" id="KW-1185">Reference proteome</keyword>
<dbReference type="AlphaFoldDB" id="A0CTW3"/>
<protein>
    <submittedName>
        <fullName evidence="1">Uncharacterized protein</fullName>
    </submittedName>
</protein>
<dbReference type="RefSeq" id="XP_001441627.1">
    <property type="nucleotide sequence ID" value="XM_001441590.1"/>
</dbReference>
<dbReference type="EMBL" id="CT868174">
    <property type="protein sequence ID" value="CAK74230.1"/>
    <property type="molecule type" value="Genomic_DNA"/>
</dbReference>
<organism evidence="1 2">
    <name type="scientific">Paramecium tetraurelia</name>
    <dbReference type="NCBI Taxonomy" id="5888"/>
    <lineage>
        <taxon>Eukaryota</taxon>
        <taxon>Sar</taxon>
        <taxon>Alveolata</taxon>
        <taxon>Ciliophora</taxon>
        <taxon>Intramacronucleata</taxon>
        <taxon>Oligohymenophorea</taxon>
        <taxon>Peniculida</taxon>
        <taxon>Parameciidae</taxon>
        <taxon>Paramecium</taxon>
    </lineage>
</organism>
<dbReference type="OMA" id="ELMQKNH"/>
<dbReference type="KEGG" id="ptm:GSPATT00010464001"/>
<evidence type="ECO:0000313" key="2">
    <source>
        <dbReference type="Proteomes" id="UP000000600"/>
    </source>
</evidence>
<gene>
    <name evidence="1" type="ORF">GSPATT00010464001</name>
</gene>
<accession>A0CTW3</accession>
<reference evidence="1 2" key="1">
    <citation type="journal article" date="2006" name="Nature">
        <title>Global trends of whole-genome duplications revealed by the ciliate Paramecium tetraurelia.</title>
        <authorList>
            <consortium name="Genoscope"/>
            <person name="Aury J.-M."/>
            <person name="Jaillon O."/>
            <person name="Duret L."/>
            <person name="Noel B."/>
            <person name="Jubin C."/>
            <person name="Porcel B.M."/>
            <person name="Segurens B."/>
            <person name="Daubin V."/>
            <person name="Anthouard V."/>
            <person name="Aiach N."/>
            <person name="Arnaiz O."/>
            <person name="Billaut A."/>
            <person name="Beisson J."/>
            <person name="Blanc I."/>
            <person name="Bouhouche K."/>
            <person name="Camara F."/>
            <person name="Duharcourt S."/>
            <person name="Guigo R."/>
            <person name="Gogendeau D."/>
            <person name="Katinka M."/>
            <person name="Keller A.-M."/>
            <person name="Kissmehl R."/>
            <person name="Klotz C."/>
            <person name="Koll F."/>
            <person name="Le Moue A."/>
            <person name="Lepere C."/>
            <person name="Malinsky S."/>
            <person name="Nowacki M."/>
            <person name="Nowak J.K."/>
            <person name="Plattner H."/>
            <person name="Poulain J."/>
            <person name="Ruiz F."/>
            <person name="Serrano V."/>
            <person name="Zagulski M."/>
            <person name="Dessen P."/>
            <person name="Betermier M."/>
            <person name="Weissenbach J."/>
            <person name="Scarpelli C."/>
            <person name="Schachter V."/>
            <person name="Sperling L."/>
            <person name="Meyer E."/>
            <person name="Cohen J."/>
            <person name="Wincker P."/>
        </authorList>
    </citation>
    <scope>NUCLEOTIDE SEQUENCE [LARGE SCALE GENOMIC DNA]</scope>
    <source>
        <strain evidence="1 2">Stock d4-2</strain>
    </source>
</reference>
<proteinExistence type="predicted"/>
<name>A0CTW3_PARTE</name>
<dbReference type="HOGENOM" id="CLU_1622188_0_0_1"/>
<dbReference type="InParanoid" id="A0CTW3"/>